<evidence type="ECO:0000313" key="2">
    <source>
        <dbReference type="EMBL" id="MDZ8162709.1"/>
    </source>
</evidence>
<dbReference type="Proteomes" id="UP001291912">
    <property type="component" value="Unassembled WGS sequence"/>
</dbReference>
<dbReference type="Pfam" id="PF04167">
    <property type="entry name" value="DUF402"/>
    <property type="match status" value="1"/>
</dbReference>
<dbReference type="Gene3D" id="2.40.380.10">
    <property type="entry name" value="FomD-like"/>
    <property type="match status" value="1"/>
</dbReference>
<dbReference type="EMBL" id="JAWJYN010000003">
    <property type="protein sequence ID" value="MDZ8162709.1"/>
    <property type="molecule type" value="Genomic_DNA"/>
</dbReference>
<feature type="domain" description="DUF402" evidence="1">
    <location>
        <begin position="48"/>
        <end position="160"/>
    </location>
</feature>
<proteinExistence type="predicted"/>
<dbReference type="InterPro" id="IPR007295">
    <property type="entry name" value="DUF402"/>
</dbReference>
<comment type="caution">
    <text evidence="2">The sequence shown here is derived from an EMBL/GenBank/DDBJ whole genome shotgun (WGS) entry which is preliminary data.</text>
</comment>
<evidence type="ECO:0000259" key="1">
    <source>
        <dbReference type="Pfam" id="PF04167"/>
    </source>
</evidence>
<sequence>MTADSSRPEPGTRTVFRWRKWDGGPHWVHDCIYLGHDQWGEWFGQPEGTRSFRPGRDFFTRAASVTLVPPSGDHALTVNVAPPASSRIYIDLAWDVRWSDTEPGVPTGIDMDLDVVRAIDERGTWIDDRDEWDEHRVAYGYPPHIVAHLEALAVDLERKVRDRVAPYDDATADGWLARLAALTGA</sequence>
<gene>
    <name evidence="2" type="ORF">R2Q92_12775</name>
</gene>
<organism evidence="2 3">
    <name type="scientific">Microbacterium aquimaris</name>
    <dbReference type="NCBI Taxonomy" id="459816"/>
    <lineage>
        <taxon>Bacteria</taxon>
        <taxon>Bacillati</taxon>
        <taxon>Actinomycetota</taxon>
        <taxon>Actinomycetes</taxon>
        <taxon>Micrococcales</taxon>
        <taxon>Microbacteriaceae</taxon>
        <taxon>Microbacterium</taxon>
    </lineage>
</organism>
<evidence type="ECO:0000313" key="3">
    <source>
        <dbReference type="Proteomes" id="UP001291912"/>
    </source>
</evidence>
<reference evidence="2 3" key="1">
    <citation type="submission" date="2023-10" db="EMBL/GenBank/DDBJ databases">
        <title>Microbacterium xanthum sp. nov., isolated from seaweed.</title>
        <authorList>
            <person name="Lee S.D."/>
        </authorList>
    </citation>
    <scope>NUCLEOTIDE SEQUENCE [LARGE SCALE GENOMIC DNA]</scope>
    <source>
        <strain evidence="2 3">KCTC 19124</strain>
    </source>
</reference>
<dbReference type="RefSeq" id="WP_194422922.1">
    <property type="nucleotide sequence ID" value="NZ_BAAAPT010000001.1"/>
</dbReference>
<name>A0ABU5N9E6_9MICO</name>
<accession>A0ABU5N9E6</accession>
<keyword evidence="3" id="KW-1185">Reference proteome</keyword>
<protein>
    <submittedName>
        <fullName evidence="2">DUF402 domain-containing protein</fullName>
    </submittedName>
</protein>
<dbReference type="InterPro" id="IPR035930">
    <property type="entry name" value="FomD-like_sf"/>
</dbReference>